<reference evidence="1" key="1">
    <citation type="journal article" date="2023" name="Plant J.">
        <title>Genome sequences and population genomics provide insights into the demographic history, inbreeding, and mutation load of two 'living fossil' tree species of Dipteronia.</title>
        <authorList>
            <person name="Feng Y."/>
            <person name="Comes H.P."/>
            <person name="Chen J."/>
            <person name="Zhu S."/>
            <person name="Lu R."/>
            <person name="Zhang X."/>
            <person name="Li P."/>
            <person name="Qiu J."/>
            <person name="Olsen K.M."/>
            <person name="Qiu Y."/>
        </authorList>
    </citation>
    <scope>NUCLEOTIDE SEQUENCE</scope>
    <source>
        <strain evidence="1">KIB01</strain>
    </source>
</reference>
<accession>A0AAD9XIK4</accession>
<dbReference type="PANTHER" id="PTHR33116:SF70">
    <property type="entry name" value="NON-LTR RETROELEMENT REVERSE TRANSCRIPTASE-LIKE PROTEIN"/>
    <property type="match status" value="1"/>
</dbReference>
<organism evidence="1 2">
    <name type="scientific">Dipteronia dyeriana</name>
    <dbReference type="NCBI Taxonomy" id="168575"/>
    <lineage>
        <taxon>Eukaryota</taxon>
        <taxon>Viridiplantae</taxon>
        <taxon>Streptophyta</taxon>
        <taxon>Embryophyta</taxon>
        <taxon>Tracheophyta</taxon>
        <taxon>Spermatophyta</taxon>
        <taxon>Magnoliopsida</taxon>
        <taxon>eudicotyledons</taxon>
        <taxon>Gunneridae</taxon>
        <taxon>Pentapetalae</taxon>
        <taxon>rosids</taxon>
        <taxon>malvids</taxon>
        <taxon>Sapindales</taxon>
        <taxon>Sapindaceae</taxon>
        <taxon>Hippocastanoideae</taxon>
        <taxon>Acereae</taxon>
        <taxon>Dipteronia</taxon>
    </lineage>
</organism>
<comment type="caution">
    <text evidence="1">The sequence shown here is derived from an EMBL/GenBank/DDBJ whole genome shotgun (WGS) entry which is preliminary data.</text>
</comment>
<evidence type="ECO:0000313" key="2">
    <source>
        <dbReference type="Proteomes" id="UP001280121"/>
    </source>
</evidence>
<protein>
    <submittedName>
        <fullName evidence="1">Uncharacterized protein</fullName>
    </submittedName>
</protein>
<dbReference type="Proteomes" id="UP001280121">
    <property type="component" value="Unassembled WGS sequence"/>
</dbReference>
<keyword evidence="2" id="KW-1185">Reference proteome</keyword>
<dbReference type="PANTHER" id="PTHR33116">
    <property type="entry name" value="REVERSE TRANSCRIPTASE ZINC-BINDING DOMAIN-CONTAINING PROTEIN-RELATED-RELATED"/>
    <property type="match status" value="1"/>
</dbReference>
<dbReference type="AlphaFoldDB" id="A0AAD9XIK4"/>
<gene>
    <name evidence="1" type="ORF">Ddye_006774</name>
</gene>
<dbReference type="EMBL" id="JANJYI010000002">
    <property type="protein sequence ID" value="KAK2660241.1"/>
    <property type="molecule type" value="Genomic_DNA"/>
</dbReference>
<evidence type="ECO:0000313" key="1">
    <source>
        <dbReference type="EMBL" id="KAK2660241.1"/>
    </source>
</evidence>
<proteinExistence type="predicted"/>
<name>A0AAD9XIK4_9ROSI</name>
<sequence length="154" mass="17677">MKNCLDIFSDISSQQVSFPKLRVYYTSNISDRKAFVLANICGSSITKNLGSYLCVPLIHGRIKKDTYREILLKTQKRLSTWNTVSLSFADRYTLIKSITFAIPVYAMQSIKLPSKISTSHDKINRDFLWGNSVDRKKVHLVKWDTVCLPKNLRA</sequence>